<evidence type="ECO:0000313" key="1">
    <source>
        <dbReference type="EMBL" id="PWJ43389.1"/>
    </source>
</evidence>
<dbReference type="AlphaFoldDB" id="A0A315ZE27"/>
<organism evidence="1 2">
    <name type="scientific">Sediminitomix flava</name>
    <dbReference type="NCBI Taxonomy" id="379075"/>
    <lineage>
        <taxon>Bacteria</taxon>
        <taxon>Pseudomonadati</taxon>
        <taxon>Bacteroidota</taxon>
        <taxon>Cytophagia</taxon>
        <taxon>Cytophagales</taxon>
        <taxon>Flammeovirgaceae</taxon>
        <taxon>Sediminitomix</taxon>
    </lineage>
</organism>
<evidence type="ECO:0000313" key="2">
    <source>
        <dbReference type="Proteomes" id="UP000245535"/>
    </source>
</evidence>
<proteinExistence type="predicted"/>
<gene>
    <name evidence="1" type="ORF">BC781_102950</name>
</gene>
<keyword evidence="2" id="KW-1185">Reference proteome</keyword>
<protein>
    <submittedName>
        <fullName evidence="1">Uncharacterized protein</fullName>
    </submittedName>
</protein>
<sequence>MQAFKNGIIGNLCPFPGNSLRVLVIASHKEFIADNDKDLLLRKPS</sequence>
<comment type="caution">
    <text evidence="1">The sequence shown here is derived from an EMBL/GenBank/DDBJ whole genome shotgun (WGS) entry which is preliminary data.</text>
</comment>
<name>A0A315ZE27_SEDFL</name>
<dbReference type="Proteomes" id="UP000245535">
    <property type="component" value="Unassembled WGS sequence"/>
</dbReference>
<reference evidence="1 2" key="1">
    <citation type="submission" date="2018-03" db="EMBL/GenBank/DDBJ databases">
        <title>Genomic Encyclopedia of Archaeal and Bacterial Type Strains, Phase II (KMG-II): from individual species to whole genera.</title>
        <authorList>
            <person name="Goeker M."/>
        </authorList>
    </citation>
    <scope>NUCLEOTIDE SEQUENCE [LARGE SCALE GENOMIC DNA]</scope>
    <source>
        <strain evidence="1 2">DSM 28229</strain>
    </source>
</reference>
<accession>A0A315ZE27</accession>
<dbReference type="EMBL" id="QGDO01000002">
    <property type="protein sequence ID" value="PWJ43389.1"/>
    <property type="molecule type" value="Genomic_DNA"/>
</dbReference>